<organism evidence="1 2">
    <name type="scientific">Nostoc minutum NIES-26</name>
    <dbReference type="NCBI Taxonomy" id="1844469"/>
    <lineage>
        <taxon>Bacteria</taxon>
        <taxon>Bacillati</taxon>
        <taxon>Cyanobacteriota</taxon>
        <taxon>Cyanophyceae</taxon>
        <taxon>Nostocales</taxon>
        <taxon>Nostocaceae</taxon>
        <taxon>Nostoc</taxon>
    </lineage>
</organism>
<name>A0A367Q4G7_9NOSO</name>
<reference evidence="1" key="1">
    <citation type="submission" date="2016-04" db="EMBL/GenBank/DDBJ databases">
        <authorList>
            <person name="Tabuchi Yagui T.R."/>
        </authorList>
    </citation>
    <scope>NUCLEOTIDE SEQUENCE [LARGE SCALE GENOMIC DNA]</scope>
    <source>
        <strain evidence="1">NIES-26</strain>
    </source>
</reference>
<sequence length="62" mass="7067">MFYKAIAISKVLMQIKFSSPKLCMNNKIPDLLEKPGICVLEKLIWQVKSVNNIEEDSTKAIN</sequence>
<proteinExistence type="predicted"/>
<accession>A0A367Q4G7</accession>
<comment type="caution">
    <text evidence="1">The sequence shown here is derived from an EMBL/GenBank/DDBJ whole genome shotgun (WGS) entry which is preliminary data.</text>
</comment>
<keyword evidence="2" id="KW-1185">Reference proteome</keyword>
<dbReference type="Proteomes" id="UP000252107">
    <property type="component" value="Unassembled WGS sequence"/>
</dbReference>
<gene>
    <name evidence="1" type="ORF">A6770_06300</name>
</gene>
<evidence type="ECO:0000313" key="1">
    <source>
        <dbReference type="EMBL" id="RCJ18183.1"/>
    </source>
</evidence>
<dbReference type="EMBL" id="LXQD01000350">
    <property type="protein sequence ID" value="RCJ18183.1"/>
    <property type="molecule type" value="Genomic_DNA"/>
</dbReference>
<protein>
    <submittedName>
        <fullName evidence="1">Uncharacterized protein</fullName>
    </submittedName>
</protein>
<dbReference type="AlphaFoldDB" id="A0A367Q4G7"/>
<evidence type="ECO:0000313" key="2">
    <source>
        <dbReference type="Proteomes" id="UP000252107"/>
    </source>
</evidence>